<name>A0ACB7GJD2_MANES</name>
<accession>A0ACB7GJD2</accession>
<evidence type="ECO:0000313" key="2">
    <source>
        <dbReference type="Proteomes" id="UP000091857"/>
    </source>
</evidence>
<dbReference type="Proteomes" id="UP000091857">
    <property type="component" value="Chromosome 13"/>
</dbReference>
<comment type="caution">
    <text evidence="1">The sequence shown here is derived from an EMBL/GenBank/DDBJ whole genome shotgun (WGS) entry which is preliminary data.</text>
</comment>
<sequence>MLLSTMRGIPPLSCLYIHHLSFCTIIYTFAFRGSHTFSTEMGSFQLANGPSPLSLSSSFILPENKRPYLSQVSTVASIPVIDLNQELSQLIQQVSRACEEYGFFQIINHGVSQELCERMLKTISEFFELPPQERAKFFTTDHTKQIKLFNYNLKVDGQEDKVSMWSETFSHPLHPLDDVAHLLPENPPQYREVFAEYGMEMNELMTKLLRLMSQGLGLEKDCLKKKLGENPILRAQSNFYPPCPDPEMTLGLAVHTDLNALTIVRQSEGVTGLQVIKDGKWVAVDPIPNSFVINLGDQIQVLSNGRYKSVHHRAVTNKVHRRISLATFYVPGKDTVIGPIEDLIDEKHPPVYRSYRYAWFLEEFYRQEGTRRMVKETFELLTS</sequence>
<proteinExistence type="predicted"/>
<protein>
    <submittedName>
        <fullName evidence="1">Uncharacterized protein</fullName>
    </submittedName>
</protein>
<evidence type="ECO:0000313" key="1">
    <source>
        <dbReference type="EMBL" id="KAG8640096.1"/>
    </source>
</evidence>
<keyword evidence="2" id="KW-1185">Reference proteome</keyword>
<gene>
    <name evidence="1" type="ORF">MANES_13G024000v8</name>
</gene>
<organism evidence="1 2">
    <name type="scientific">Manihot esculenta</name>
    <name type="common">Cassava</name>
    <name type="synonym">Jatropha manihot</name>
    <dbReference type="NCBI Taxonomy" id="3983"/>
    <lineage>
        <taxon>Eukaryota</taxon>
        <taxon>Viridiplantae</taxon>
        <taxon>Streptophyta</taxon>
        <taxon>Embryophyta</taxon>
        <taxon>Tracheophyta</taxon>
        <taxon>Spermatophyta</taxon>
        <taxon>Magnoliopsida</taxon>
        <taxon>eudicotyledons</taxon>
        <taxon>Gunneridae</taxon>
        <taxon>Pentapetalae</taxon>
        <taxon>rosids</taxon>
        <taxon>fabids</taxon>
        <taxon>Malpighiales</taxon>
        <taxon>Euphorbiaceae</taxon>
        <taxon>Crotonoideae</taxon>
        <taxon>Manihoteae</taxon>
        <taxon>Manihot</taxon>
    </lineage>
</organism>
<dbReference type="EMBL" id="CM004399">
    <property type="protein sequence ID" value="KAG8640096.1"/>
    <property type="molecule type" value="Genomic_DNA"/>
</dbReference>
<reference evidence="2" key="1">
    <citation type="journal article" date="2016" name="Nat. Biotechnol.">
        <title>Sequencing wild and cultivated cassava and related species reveals extensive interspecific hybridization and genetic diversity.</title>
        <authorList>
            <person name="Bredeson J.V."/>
            <person name="Lyons J.B."/>
            <person name="Prochnik S.E."/>
            <person name="Wu G.A."/>
            <person name="Ha C.M."/>
            <person name="Edsinger-Gonzales E."/>
            <person name="Grimwood J."/>
            <person name="Schmutz J."/>
            <person name="Rabbi I.Y."/>
            <person name="Egesi C."/>
            <person name="Nauluvula P."/>
            <person name="Lebot V."/>
            <person name="Ndunguru J."/>
            <person name="Mkamilo G."/>
            <person name="Bart R.S."/>
            <person name="Setter T.L."/>
            <person name="Gleadow R.M."/>
            <person name="Kulakow P."/>
            <person name="Ferguson M.E."/>
            <person name="Rounsley S."/>
            <person name="Rokhsar D.S."/>
        </authorList>
    </citation>
    <scope>NUCLEOTIDE SEQUENCE [LARGE SCALE GENOMIC DNA]</scope>
    <source>
        <strain evidence="2">cv. AM560-2</strain>
    </source>
</reference>